<name>A0A5B8UQ01_9SPHI</name>
<accession>A0A5B8UQ01</accession>
<proteinExistence type="predicted"/>
<protein>
    <submittedName>
        <fullName evidence="1">Uncharacterized protein</fullName>
    </submittedName>
</protein>
<dbReference type="EMBL" id="CP042436">
    <property type="protein sequence ID" value="QEC61147.1"/>
    <property type="molecule type" value="Genomic_DNA"/>
</dbReference>
<dbReference type="Proteomes" id="UP000321479">
    <property type="component" value="Chromosome"/>
</dbReference>
<dbReference type="RefSeq" id="WP_147029726.1">
    <property type="nucleotide sequence ID" value="NZ_CP042436.1"/>
</dbReference>
<evidence type="ECO:0000313" key="1">
    <source>
        <dbReference type="EMBL" id="QEC61147.1"/>
    </source>
</evidence>
<gene>
    <name evidence="1" type="ORF">FRZ54_00645</name>
</gene>
<organism evidence="1 2">
    <name type="scientific">Mucilaginibacter ginsenosidivorans</name>
    <dbReference type="NCBI Taxonomy" id="398053"/>
    <lineage>
        <taxon>Bacteria</taxon>
        <taxon>Pseudomonadati</taxon>
        <taxon>Bacteroidota</taxon>
        <taxon>Sphingobacteriia</taxon>
        <taxon>Sphingobacteriales</taxon>
        <taxon>Sphingobacteriaceae</taxon>
        <taxon>Mucilaginibacter</taxon>
    </lineage>
</organism>
<sequence length="77" mass="9050">MTVNLSSFCNFLQQLKLSSRSDRKYLPYNHLYYLMILTFFRRKAMHIIFCVVSVRYGVVQGNGRTDEAAVKRQALQI</sequence>
<keyword evidence="2" id="KW-1185">Reference proteome</keyword>
<evidence type="ECO:0000313" key="2">
    <source>
        <dbReference type="Proteomes" id="UP000321479"/>
    </source>
</evidence>
<dbReference type="KEGG" id="mgin:FRZ54_00645"/>
<dbReference type="AlphaFoldDB" id="A0A5B8UQ01"/>
<reference evidence="1 2" key="1">
    <citation type="journal article" date="2017" name="Curr. Microbiol.">
        <title>Mucilaginibacter ginsenosidivorans sp. nov., Isolated from Soil of Ginseng Field.</title>
        <authorList>
            <person name="Kim M.M."/>
            <person name="Siddiqi M.Z."/>
            <person name="Im W.T."/>
        </authorList>
    </citation>
    <scope>NUCLEOTIDE SEQUENCE [LARGE SCALE GENOMIC DNA]</scope>
    <source>
        <strain evidence="1 2">Gsoil 3017</strain>
    </source>
</reference>